<keyword evidence="18" id="KW-1185">Reference proteome</keyword>
<evidence type="ECO:0000256" key="13">
    <source>
        <dbReference type="ARBA" id="ARBA00056274"/>
    </source>
</evidence>
<dbReference type="GO" id="GO:0016301">
    <property type="term" value="F:kinase activity"/>
    <property type="evidence" value="ECO:0007669"/>
    <property type="project" value="UniProtKB-KW"/>
</dbReference>
<dbReference type="Pfam" id="PF07228">
    <property type="entry name" value="SpoIIE"/>
    <property type="match status" value="1"/>
</dbReference>
<feature type="domain" description="PAS" evidence="16">
    <location>
        <begin position="17"/>
        <end position="81"/>
    </location>
</feature>
<keyword evidence="8" id="KW-0067">ATP-binding</keyword>
<evidence type="ECO:0000256" key="2">
    <source>
        <dbReference type="ARBA" id="ARBA00022553"/>
    </source>
</evidence>
<dbReference type="PANTHER" id="PTHR43156:SF2">
    <property type="entry name" value="STAGE II SPORULATION PROTEIN E"/>
    <property type="match status" value="1"/>
</dbReference>
<keyword evidence="5" id="KW-0547">Nucleotide-binding</keyword>
<dbReference type="SMART" id="SM00091">
    <property type="entry name" value="PAS"/>
    <property type="match status" value="2"/>
</dbReference>
<dbReference type="InterPro" id="IPR013767">
    <property type="entry name" value="PAS_fold"/>
</dbReference>
<dbReference type="InterPro" id="IPR052016">
    <property type="entry name" value="Bact_Sigma-Reg"/>
</dbReference>
<dbReference type="GO" id="GO:0004722">
    <property type="term" value="F:protein serine/threonine phosphatase activity"/>
    <property type="evidence" value="ECO:0007669"/>
    <property type="project" value="UniProtKB-EC"/>
</dbReference>
<keyword evidence="4" id="KW-0479">Metal-binding</keyword>
<dbReference type="AlphaFoldDB" id="A0A345SS60"/>
<keyword evidence="2" id="KW-0597">Phosphoprotein</keyword>
<dbReference type="KEGG" id="stri:C7M71_002850"/>
<evidence type="ECO:0000256" key="3">
    <source>
        <dbReference type="ARBA" id="ARBA00022679"/>
    </source>
</evidence>
<dbReference type="EMBL" id="CP031264">
    <property type="protein sequence ID" value="AXI76565.1"/>
    <property type="molecule type" value="Genomic_DNA"/>
</dbReference>
<evidence type="ECO:0000256" key="8">
    <source>
        <dbReference type="ARBA" id="ARBA00022840"/>
    </source>
</evidence>
<dbReference type="InterPro" id="IPR000014">
    <property type="entry name" value="PAS"/>
</dbReference>
<keyword evidence="9" id="KW-0460">Magnesium</keyword>
<dbReference type="InterPro" id="IPR029016">
    <property type="entry name" value="GAF-like_dom_sf"/>
</dbReference>
<evidence type="ECO:0000256" key="4">
    <source>
        <dbReference type="ARBA" id="ARBA00022723"/>
    </source>
</evidence>
<evidence type="ECO:0000256" key="7">
    <source>
        <dbReference type="ARBA" id="ARBA00022801"/>
    </source>
</evidence>
<evidence type="ECO:0000256" key="5">
    <source>
        <dbReference type="ARBA" id="ARBA00022741"/>
    </source>
</evidence>
<evidence type="ECO:0000256" key="10">
    <source>
        <dbReference type="ARBA" id="ARBA00022912"/>
    </source>
</evidence>
<dbReference type="InterPro" id="IPR003018">
    <property type="entry name" value="GAF"/>
</dbReference>
<comment type="function">
    <text evidence="13">Primarily acts as an independent SigF regulator that is sensitive to the osmosensory signal, mediating the cross talk of PknD with the SigF regulon. Possesses both phosphatase and kinase activities. The kinase domain functions as a classic anti-sigma factor-like kinase to phosphorylate the anti-anti-sigma factor domain at the canonical regulatory site, and the phosphatase domain antagonizes this activity.</text>
</comment>
<dbReference type="NCBIfam" id="TIGR00229">
    <property type="entry name" value="sensory_box"/>
    <property type="match status" value="2"/>
</dbReference>
<dbReference type="PANTHER" id="PTHR43156">
    <property type="entry name" value="STAGE II SPORULATION PROTEIN E-RELATED"/>
    <property type="match status" value="1"/>
</dbReference>
<organism evidence="17 18">
    <name type="scientific">Peterkaempfera bronchialis</name>
    <dbReference type="NCBI Taxonomy" id="2126346"/>
    <lineage>
        <taxon>Bacteria</taxon>
        <taxon>Bacillati</taxon>
        <taxon>Actinomycetota</taxon>
        <taxon>Actinomycetes</taxon>
        <taxon>Kitasatosporales</taxon>
        <taxon>Streptomycetaceae</taxon>
        <taxon>Peterkaempfera</taxon>
    </lineage>
</organism>
<evidence type="ECO:0000259" key="16">
    <source>
        <dbReference type="PROSITE" id="PS50112"/>
    </source>
</evidence>
<evidence type="ECO:0000256" key="14">
    <source>
        <dbReference type="ARBA" id="ARBA00075117"/>
    </source>
</evidence>
<dbReference type="FunFam" id="3.30.450.40:FF:000035">
    <property type="entry name" value="PAS sensor protein"/>
    <property type="match status" value="1"/>
</dbReference>
<evidence type="ECO:0000256" key="12">
    <source>
        <dbReference type="ARBA" id="ARBA00047761"/>
    </source>
</evidence>
<sequence>MSATEVSRAGPPPPGGALTVLDPSALVLDADGRVVLWGPQAQELFGHTAEDALGRPVGALLVDPQHRASAVELFTGAVAEGVARSGTVPVRHRDGSTRLVQFRTMRLRGADGGYFALGIATDQAALLRVERDLALSERLVSQSPIGLAVLDPELRYLMVNPTLERLNGLSGRHLGLTVREALSFMDAEPVEADMERVLATGVPLVNRFSVGPTPADPGREHAWSASYHRLEDRGGRVLGLAVSVVDVTEQHQATLEAAAARRRLAQVADASVRIGSTLDLDTTADELAEVCVPDLADLAAVHVLDCVPAGRGEGVAVPEGSPRAFRPPSVASAGPSPVASALGGAGGPVRCAAERLITRCVNAALPIRLSRLDRRDLAHIAPDPQSAALLARAGAHSYLAVPLIVRGRVLGALDLVRCGNPVPFDEDDVVLATELAARAAVCVEHARWYQHQRHTAETLQRSLLPHRPPHQAGLEIAVRYQAAEAVCDIGGDWYDAIPLPDGKTALIIGDVMGSGISAAATMGQLRTATRTLAALDLEPAAVLSHLDRITADLDHRFATCVYAVHDPQRSQCRISSAGHLPPVLVRPGRAAPALLDLPTGAPLGVGGVPFETTCLDLAAGDRLVLYTDGLVETRDQPIDARLAALLLLLERHRLPLEETCDLLLRALRRPGDPDDVAVLIASVQPPG</sequence>
<dbReference type="SMART" id="SM00331">
    <property type="entry name" value="PP2C_SIG"/>
    <property type="match status" value="1"/>
</dbReference>
<gene>
    <name evidence="17" type="ORF">C7M71_002850</name>
</gene>
<dbReference type="SUPFAM" id="SSF55785">
    <property type="entry name" value="PYP-like sensor domain (PAS domain)"/>
    <property type="match status" value="2"/>
</dbReference>
<dbReference type="Proteomes" id="UP000249340">
    <property type="component" value="Chromosome"/>
</dbReference>
<keyword evidence="3" id="KW-0808">Transferase</keyword>
<evidence type="ECO:0000313" key="17">
    <source>
        <dbReference type="EMBL" id="AXI76565.1"/>
    </source>
</evidence>
<dbReference type="GO" id="GO:0006355">
    <property type="term" value="P:regulation of DNA-templated transcription"/>
    <property type="evidence" value="ECO:0007669"/>
    <property type="project" value="InterPro"/>
</dbReference>
<dbReference type="Pfam" id="PF08448">
    <property type="entry name" value="PAS_4"/>
    <property type="match status" value="1"/>
</dbReference>
<name>A0A345SS60_9ACTN</name>
<dbReference type="InterPro" id="IPR013656">
    <property type="entry name" value="PAS_4"/>
</dbReference>
<dbReference type="Gene3D" id="3.30.450.20">
    <property type="entry name" value="PAS domain"/>
    <property type="match status" value="2"/>
</dbReference>
<keyword evidence="6" id="KW-0418">Kinase</keyword>
<evidence type="ECO:0000256" key="9">
    <source>
        <dbReference type="ARBA" id="ARBA00022842"/>
    </source>
</evidence>
<protein>
    <recommendedName>
        <fullName evidence="1">protein-serine/threonine phosphatase</fullName>
        <ecNumber evidence="1">3.1.3.16</ecNumber>
    </recommendedName>
    <alternativeName>
        <fullName evidence="15">Protein-serine/threonine phosphatase</fullName>
    </alternativeName>
    <alternativeName>
        <fullName evidence="14">Serine/threonine-protein kinase</fullName>
    </alternativeName>
</protein>
<dbReference type="EC" id="3.1.3.16" evidence="1"/>
<dbReference type="SUPFAM" id="SSF55781">
    <property type="entry name" value="GAF domain-like"/>
    <property type="match status" value="1"/>
</dbReference>
<dbReference type="OrthoDB" id="118142at2"/>
<evidence type="ECO:0000256" key="1">
    <source>
        <dbReference type="ARBA" id="ARBA00013081"/>
    </source>
</evidence>
<dbReference type="InterPro" id="IPR035965">
    <property type="entry name" value="PAS-like_dom_sf"/>
</dbReference>
<dbReference type="GO" id="GO:0005524">
    <property type="term" value="F:ATP binding"/>
    <property type="evidence" value="ECO:0007669"/>
    <property type="project" value="UniProtKB-KW"/>
</dbReference>
<dbReference type="GO" id="GO:0046872">
    <property type="term" value="F:metal ion binding"/>
    <property type="evidence" value="ECO:0007669"/>
    <property type="project" value="UniProtKB-KW"/>
</dbReference>
<evidence type="ECO:0000256" key="6">
    <source>
        <dbReference type="ARBA" id="ARBA00022777"/>
    </source>
</evidence>
<dbReference type="PROSITE" id="PS50112">
    <property type="entry name" value="PAS"/>
    <property type="match status" value="1"/>
</dbReference>
<dbReference type="Pfam" id="PF01590">
    <property type="entry name" value="GAF"/>
    <property type="match status" value="1"/>
</dbReference>
<dbReference type="RefSeq" id="WP_111489713.1">
    <property type="nucleotide sequence ID" value="NZ_CP031264.1"/>
</dbReference>
<dbReference type="SUPFAM" id="SSF81606">
    <property type="entry name" value="PP2C-like"/>
    <property type="match status" value="1"/>
</dbReference>
<keyword evidence="7" id="KW-0378">Hydrolase</keyword>
<dbReference type="InterPro" id="IPR036457">
    <property type="entry name" value="PPM-type-like_dom_sf"/>
</dbReference>
<evidence type="ECO:0000256" key="11">
    <source>
        <dbReference type="ARBA" id="ARBA00023211"/>
    </source>
</evidence>
<dbReference type="Gene3D" id="3.60.40.10">
    <property type="entry name" value="PPM-type phosphatase domain"/>
    <property type="match status" value="1"/>
</dbReference>
<reference evidence="18" key="1">
    <citation type="submission" date="2018-07" db="EMBL/GenBank/DDBJ databases">
        <title>Streptacidiphilus bronchialis DSM 106435 chromosome.</title>
        <authorList>
            <person name="Batra D."/>
            <person name="Gulvik C.A."/>
        </authorList>
    </citation>
    <scope>NUCLEOTIDE SEQUENCE [LARGE SCALE GENOMIC DNA]</scope>
    <source>
        <strain evidence="18">DSM 106435</strain>
    </source>
</reference>
<evidence type="ECO:0000313" key="18">
    <source>
        <dbReference type="Proteomes" id="UP000249340"/>
    </source>
</evidence>
<accession>A0A345SS60</accession>
<evidence type="ECO:0000256" key="15">
    <source>
        <dbReference type="ARBA" id="ARBA00081350"/>
    </source>
</evidence>
<keyword evidence="10" id="KW-0904">Protein phosphatase</keyword>
<keyword evidence="11" id="KW-0464">Manganese</keyword>
<dbReference type="InterPro" id="IPR001932">
    <property type="entry name" value="PPM-type_phosphatase-like_dom"/>
</dbReference>
<proteinExistence type="predicted"/>
<dbReference type="Pfam" id="PF00989">
    <property type="entry name" value="PAS"/>
    <property type="match status" value="1"/>
</dbReference>
<dbReference type="SMART" id="SM00065">
    <property type="entry name" value="GAF"/>
    <property type="match status" value="1"/>
</dbReference>
<dbReference type="CDD" id="cd00130">
    <property type="entry name" value="PAS"/>
    <property type="match status" value="2"/>
</dbReference>
<comment type="catalytic activity">
    <reaction evidence="12">
        <text>O-phospho-L-seryl-[protein] + H2O = L-seryl-[protein] + phosphate</text>
        <dbReference type="Rhea" id="RHEA:20629"/>
        <dbReference type="Rhea" id="RHEA-COMP:9863"/>
        <dbReference type="Rhea" id="RHEA-COMP:11604"/>
        <dbReference type="ChEBI" id="CHEBI:15377"/>
        <dbReference type="ChEBI" id="CHEBI:29999"/>
        <dbReference type="ChEBI" id="CHEBI:43474"/>
        <dbReference type="ChEBI" id="CHEBI:83421"/>
        <dbReference type="EC" id="3.1.3.16"/>
    </reaction>
</comment>
<dbReference type="FunFam" id="3.60.40.10:FF:000005">
    <property type="entry name" value="Serine/threonine protein phosphatase"/>
    <property type="match status" value="1"/>
</dbReference>
<dbReference type="Gene3D" id="3.30.450.40">
    <property type="match status" value="1"/>
</dbReference>